<feature type="transmembrane region" description="Helical" evidence="5">
    <location>
        <begin position="235"/>
        <end position="252"/>
    </location>
</feature>
<feature type="domain" description="O-antigen ligase-related" evidence="6">
    <location>
        <begin position="201"/>
        <end position="334"/>
    </location>
</feature>
<sequence length="398" mass="45389">MAITKKPVSELGKYIVYFYLLIFPFGQLLRVNLNKIGIDFSFPLIDLIVTLSLFTILIKKRGGYFKNFYGFMAAASFSLIISLVSYSFLEILPGLLYFQRLISYFALFAVVIVSIREKTLDRLSLIQFLQIVSFFIIALGWLQYFMFPDLRSLRYVGWDDHLYRIVGSFLDPGFAGLILVLGGILTLGRFFATKNKIHFALFTLSAITVAFTYSRASYLAFLIAVITLGFLYKKFLLPVVFTVSFLLSLTLLPRPSSEGVKLERTYSISAKFQNYFETIKIIKNSPVFGVGYNSLCLVRQKLFNDNSKSHSCYGSDSSLLFLLATTGVVGFMTLANTFLRIFKDFVKNQYYKILIASFLAIIIHSLFLNSLFYSWVMGWMVILMGITIKKRSKTVTYG</sequence>
<dbReference type="InterPro" id="IPR051533">
    <property type="entry name" value="WaaL-like"/>
</dbReference>
<evidence type="ECO:0000256" key="1">
    <source>
        <dbReference type="ARBA" id="ARBA00004141"/>
    </source>
</evidence>
<comment type="caution">
    <text evidence="7">The sequence shown here is derived from an EMBL/GenBank/DDBJ whole genome shotgun (WGS) entry which is preliminary data.</text>
</comment>
<dbReference type="Pfam" id="PF04932">
    <property type="entry name" value="Wzy_C"/>
    <property type="match status" value="1"/>
</dbReference>
<keyword evidence="4 5" id="KW-0472">Membrane</keyword>
<organism evidence="7 8">
    <name type="scientific">Candidatus Woesebacteria bacterium RIFCSPHIGHO2_01_FULL_38_26b</name>
    <dbReference type="NCBI Taxonomy" id="1802491"/>
    <lineage>
        <taxon>Bacteria</taxon>
        <taxon>Candidatus Woeseibacteriota</taxon>
    </lineage>
</organism>
<feature type="transmembrane region" description="Helical" evidence="5">
    <location>
        <begin position="95"/>
        <end position="113"/>
    </location>
</feature>
<keyword evidence="3 5" id="KW-1133">Transmembrane helix</keyword>
<protein>
    <recommendedName>
        <fullName evidence="6">O-antigen ligase-related domain-containing protein</fullName>
    </recommendedName>
</protein>
<evidence type="ECO:0000313" key="7">
    <source>
        <dbReference type="EMBL" id="OGM21547.1"/>
    </source>
</evidence>
<evidence type="ECO:0000256" key="2">
    <source>
        <dbReference type="ARBA" id="ARBA00022692"/>
    </source>
</evidence>
<feature type="transmembrane region" description="Helical" evidence="5">
    <location>
        <begin position="125"/>
        <end position="145"/>
    </location>
</feature>
<evidence type="ECO:0000259" key="6">
    <source>
        <dbReference type="Pfam" id="PF04932"/>
    </source>
</evidence>
<dbReference type="GO" id="GO:0016020">
    <property type="term" value="C:membrane"/>
    <property type="evidence" value="ECO:0007669"/>
    <property type="project" value="UniProtKB-SubCell"/>
</dbReference>
<evidence type="ECO:0000256" key="3">
    <source>
        <dbReference type="ARBA" id="ARBA00022989"/>
    </source>
</evidence>
<feature type="transmembrane region" description="Helical" evidence="5">
    <location>
        <begin position="12"/>
        <end position="30"/>
    </location>
</feature>
<accession>A0A1F7Y2J8</accession>
<evidence type="ECO:0000256" key="4">
    <source>
        <dbReference type="ARBA" id="ARBA00023136"/>
    </source>
</evidence>
<feature type="transmembrane region" description="Helical" evidence="5">
    <location>
        <begin position="165"/>
        <end position="187"/>
    </location>
</feature>
<reference evidence="7 8" key="1">
    <citation type="journal article" date="2016" name="Nat. Commun.">
        <title>Thousands of microbial genomes shed light on interconnected biogeochemical processes in an aquifer system.</title>
        <authorList>
            <person name="Anantharaman K."/>
            <person name="Brown C.T."/>
            <person name="Hug L.A."/>
            <person name="Sharon I."/>
            <person name="Castelle C.J."/>
            <person name="Probst A.J."/>
            <person name="Thomas B.C."/>
            <person name="Singh A."/>
            <person name="Wilkins M.J."/>
            <person name="Karaoz U."/>
            <person name="Brodie E.L."/>
            <person name="Williams K.H."/>
            <person name="Hubbard S.S."/>
            <person name="Banfield J.F."/>
        </authorList>
    </citation>
    <scope>NUCLEOTIDE SEQUENCE [LARGE SCALE GENOMIC DNA]</scope>
</reference>
<proteinExistence type="predicted"/>
<evidence type="ECO:0000313" key="8">
    <source>
        <dbReference type="Proteomes" id="UP000176741"/>
    </source>
</evidence>
<feature type="transmembrane region" description="Helical" evidence="5">
    <location>
        <begin position="319"/>
        <end position="342"/>
    </location>
</feature>
<comment type="subcellular location">
    <subcellularLocation>
        <location evidence="1">Membrane</location>
        <topology evidence="1">Multi-pass membrane protein</topology>
    </subcellularLocation>
</comment>
<dbReference type="Proteomes" id="UP000176741">
    <property type="component" value="Unassembled WGS sequence"/>
</dbReference>
<feature type="transmembrane region" description="Helical" evidence="5">
    <location>
        <begin position="68"/>
        <end position="89"/>
    </location>
</feature>
<dbReference type="PANTHER" id="PTHR37422:SF13">
    <property type="entry name" value="LIPOPOLYSACCHARIDE BIOSYNTHESIS PROTEIN PA4999-RELATED"/>
    <property type="match status" value="1"/>
</dbReference>
<dbReference type="AlphaFoldDB" id="A0A1F7Y2J8"/>
<dbReference type="EMBL" id="MGGD01000007">
    <property type="protein sequence ID" value="OGM21547.1"/>
    <property type="molecule type" value="Genomic_DNA"/>
</dbReference>
<feature type="transmembrane region" description="Helical" evidence="5">
    <location>
        <begin position="36"/>
        <end position="56"/>
    </location>
</feature>
<dbReference type="InterPro" id="IPR007016">
    <property type="entry name" value="O-antigen_ligase-rel_domated"/>
</dbReference>
<dbReference type="PANTHER" id="PTHR37422">
    <property type="entry name" value="TEICHURONIC ACID BIOSYNTHESIS PROTEIN TUAE"/>
    <property type="match status" value="1"/>
</dbReference>
<feature type="transmembrane region" description="Helical" evidence="5">
    <location>
        <begin position="354"/>
        <end position="383"/>
    </location>
</feature>
<evidence type="ECO:0000256" key="5">
    <source>
        <dbReference type="SAM" id="Phobius"/>
    </source>
</evidence>
<feature type="transmembrane region" description="Helical" evidence="5">
    <location>
        <begin position="199"/>
        <end position="229"/>
    </location>
</feature>
<gene>
    <name evidence="7" type="ORF">A2771_01050</name>
</gene>
<name>A0A1F7Y2J8_9BACT</name>
<keyword evidence="2 5" id="KW-0812">Transmembrane</keyword>